<organism evidence="1 2">
    <name type="scientific">Bradyrhizobium macuxiense</name>
    <dbReference type="NCBI Taxonomy" id="1755647"/>
    <lineage>
        <taxon>Bacteria</taxon>
        <taxon>Pseudomonadati</taxon>
        <taxon>Pseudomonadota</taxon>
        <taxon>Alphaproteobacteria</taxon>
        <taxon>Hyphomicrobiales</taxon>
        <taxon>Nitrobacteraceae</taxon>
        <taxon>Bradyrhizobium</taxon>
    </lineage>
</organism>
<reference evidence="1 2" key="1">
    <citation type="submission" date="2015-11" db="EMBL/GenBank/DDBJ databases">
        <title>Draft Genome Sequence of the Strain BR 10303 (Bradyrhizobium sp.) isolated from nodules of Centrolobium paraense.</title>
        <authorList>
            <person name="Zelli J.E."/>
            <person name="Simoes-Araujo J.L."/>
            <person name="Barauna A.C."/>
            <person name="Silva K."/>
        </authorList>
    </citation>
    <scope>NUCLEOTIDE SEQUENCE [LARGE SCALE GENOMIC DNA]</scope>
    <source>
        <strain evidence="1 2">BR 10303</strain>
    </source>
</reference>
<accession>A0A109JH75</accession>
<name>A0A109JH75_9BRAD</name>
<dbReference type="EMBL" id="LNCU01000106">
    <property type="protein sequence ID" value="KWV48760.1"/>
    <property type="molecule type" value="Genomic_DNA"/>
</dbReference>
<dbReference type="AlphaFoldDB" id="A0A109JH75"/>
<evidence type="ECO:0000313" key="1">
    <source>
        <dbReference type="EMBL" id="KWV48760.1"/>
    </source>
</evidence>
<evidence type="ECO:0000313" key="2">
    <source>
        <dbReference type="Proteomes" id="UP000057737"/>
    </source>
</evidence>
<proteinExistence type="predicted"/>
<keyword evidence="2" id="KW-1185">Reference proteome</keyword>
<sequence>MTMLPALRQHTPPEPRLERLSFADRDVGLTRRSFLLGCLGLVAGQVANVLGRLEQLPLLRIRFP</sequence>
<gene>
    <name evidence="1" type="ORF">AS156_17245</name>
</gene>
<protein>
    <submittedName>
        <fullName evidence="1">Uncharacterized protein</fullName>
    </submittedName>
</protein>
<comment type="caution">
    <text evidence="1">The sequence shown here is derived from an EMBL/GenBank/DDBJ whole genome shotgun (WGS) entry which is preliminary data.</text>
</comment>
<dbReference type="Proteomes" id="UP000057737">
    <property type="component" value="Unassembled WGS sequence"/>
</dbReference>